<name>A0A1N6EFM1_9BURK</name>
<dbReference type="Pfam" id="PF00515">
    <property type="entry name" value="TPR_1"/>
    <property type="match status" value="1"/>
</dbReference>
<dbReference type="GO" id="GO:0097363">
    <property type="term" value="F:protein O-acetylglucosaminyltransferase activity"/>
    <property type="evidence" value="ECO:0007669"/>
    <property type="project" value="UniProtKB-EC"/>
</dbReference>
<dbReference type="Pfam" id="PF13844">
    <property type="entry name" value="Glyco_transf_41"/>
    <property type="match status" value="2"/>
</dbReference>
<dbReference type="Proteomes" id="UP000184693">
    <property type="component" value="Unassembled WGS sequence"/>
</dbReference>
<protein>
    <recommendedName>
        <fullName evidence="3">protein O-GlcNAc transferase</fullName>
        <ecNumber evidence="3">2.4.1.255</ecNumber>
    </recommendedName>
</protein>
<keyword evidence="6" id="KW-0677">Repeat</keyword>
<evidence type="ECO:0000256" key="2">
    <source>
        <dbReference type="ARBA" id="ARBA00005386"/>
    </source>
</evidence>
<feature type="repeat" description="TPR" evidence="8">
    <location>
        <begin position="237"/>
        <end position="270"/>
    </location>
</feature>
<keyword evidence="7 8" id="KW-0802">TPR repeat</keyword>
<dbReference type="InterPro" id="IPR051939">
    <property type="entry name" value="Glycosyltr_41/O-GlcNAc_trsf"/>
</dbReference>
<evidence type="ECO:0000256" key="5">
    <source>
        <dbReference type="ARBA" id="ARBA00022679"/>
    </source>
</evidence>
<evidence type="ECO:0000256" key="7">
    <source>
        <dbReference type="ARBA" id="ARBA00022803"/>
    </source>
</evidence>
<comment type="pathway">
    <text evidence="1">Protein modification; protein glycosylation.</text>
</comment>
<dbReference type="EMBL" id="FSRM01000001">
    <property type="protein sequence ID" value="SIN81741.1"/>
    <property type="molecule type" value="Genomic_DNA"/>
</dbReference>
<dbReference type="Gene3D" id="3.40.50.11380">
    <property type="match status" value="1"/>
</dbReference>
<dbReference type="PANTHER" id="PTHR44835:SF1">
    <property type="entry name" value="PROTEIN O-GLCNAC TRANSFERASE"/>
    <property type="match status" value="1"/>
</dbReference>
<organism evidence="11 12">
    <name type="scientific">Paraburkholderia phenazinium</name>
    <dbReference type="NCBI Taxonomy" id="60549"/>
    <lineage>
        <taxon>Bacteria</taxon>
        <taxon>Pseudomonadati</taxon>
        <taxon>Pseudomonadota</taxon>
        <taxon>Betaproteobacteria</taxon>
        <taxon>Burkholderiales</taxon>
        <taxon>Burkholderiaceae</taxon>
        <taxon>Paraburkholderia</taxon>
    </lineage>
</organism>
<feature type="compositionally biased region" description="Low complexity" evidence="9">
    <location>
        <begin position="334"/>
        <end position="360"/>
    </location>
</feature>
<dbReference type="RefSeq" id="WP_074262894.1">
    <property type="nucleotide sequence ID" value="NZ_FSRM01000001.1"/>
</dbReference>
<dbReference type="OrthoDB" id="101857at2"/>
<dbReference type="PROSITE" id="PS50005">
    <property type="entry name" value="TPR"/>
    <property type="match status" value="2"/>
</dbReference>
<dbReference type="UniPathway" id="UPA00378"/>
<dbReference type="Pfam" id="PF14559">
    <property type="entry name" value="TPR_19"/>
    <property type="match status" value="2"/>
</dbReference>
<gene>
    <name evidence="11" type="ORF">SAMN05444168_0569</name>
</gene>
<feature type="region of interest" description="Disordered" evidence="9">
    <location>
        <begin position="323"/>
        <end position="363"/>
    </location>
</feature>
<dbReference type="AlphaFoldDB" id="A0A1N6EFM1"/>
<feature type="domain" description="O-GlcNAc transferase C-terminal" evidence="10">
    <location>
        <begin position="575"/>
        <end position="738"/>
    </location>
</feature>
<reference evidence="11 12" key="1">
    <citation type="submission" date="2016-11" db="EMBL/GenBank/DDBJ databases">
        <authorList>
            <person name="Jaros S."/>
            <person name="Januszkiewicz K."/>
            <person name="Wedrychowicz H."/>
        </authorList>
    </citation>
    <scope>NUCLEOTIDE SEQUENCE [LARGE SCALE GENOMIC DNA]</scope>
    <source>
        <strain evidence="11 12">GAS86</strain>
    </source>
</reference>
<feature type="repeat" description="TPR" evidence="8">
    <location>
        <begin position="499"/>
        <end position="532"/>
    </location>
</feature>
<dbReference type="PROSITE" id="PS50293">
    <property type="entry name" value="TPR_REGION"/>
    <property type="match status" value="1"/>
</dbReference>
<dbReference type="Gene3D" id="3.40.50.2000">
    <property type="entry name" value="Glycogen Phosphorylase B"/>
    <property type="match status" value="1"/>
</dbReference>
<dbReference type="EC" id="2.4.1.255" evidence="3"/>
<evidence type="ECO:0000256" key="9">
    <source>
        <dbReference type="SAM" id="MobiDB-lite"/>
    </source>
</evidence>
<dbReference type="Gene3D" id="1.25.40.10">
    <property type="entry name" value="Tetratricopeptide repeat domain"/>
    <property type="match status" value="3"/>
</dbReference>
<evidence type="ECO:0000256" key="4">
    <source>
        <dbReference type="ARBA" id="ARBA00022676"/>
    </source>
</evidence>
<dbReference type="SMART" id="SM00028">
    <property type="entry name" value="TPR"/>
    <property type="match status" value="9"/>
</dbReference>
<evidence type="ECO:0000313" key="12">
    <source>
        <dbReference type="Proteomes" id="UP000184693"/>
    </source>
</evidence>
<evidence type="ECO:0000256" key="8">
    <source>
        <dbReference type="PROSITE-ProRule" id="PRU00339"/>
    </source>
</evidence>
<evidence type="ECO:0000256" key="3">
    <source>
        <dbReference type="ARBA" id="ARBA00011970"/>
    </source>
</evidence>
<dbReference type="PANTHER" id="PTHR44835">
    <property type="entry name" value="UDP-N-ACETYLGLUCOSAMINE--PEPTIDE N-ACETYLGLUCOSAMINYLTRANSFERASE SPINDLY-RELATED"/>
    <property type="match status" value="1"/>
</dbReference>
<feature type="compositionally biased region" description="Polar residues" evidence="9">
    <location>
        <begin position="323"/>
        <end position="333"/>
    </location>
</feature>
<comment type="similarity">
    <text evidence="2">Belongs to the glycosyltransferase 41 family. O-GlcNAc transferase subfamily.</text>
</comment>
<dbReference type="InterPro" id="IPR011990">
    <property type="entry name" value="TPR-like_helical_dom_sf"/>
</dbReference>
<evidence type="ECO:0000256" key="1">
    <source>
        <dbReference type="ARBA" id="ARBA00004922"/>
    </source>
</evidence>
<evidence type="ECO:0000256" key="6">
    <source>
        <dbReference type="ARBA" id="ARBA00022737"/>
    </source>
</evidence>
<evidence type="ECO:0000259" key="10">
    <source>
        <dbReference type="Pfam" id="PF13844"/>
    </source>
</evidence>
<feature type="domain" description="O-GlcNAc transferase C-terminal" evidence="10">
    <location>
        <begin position="755"/>
        <end position="925"/>
    </location>
</feature>
<dbReference type="SUPFAM" id="SSF48452">
    <property type="entry name" value="TPR-like"/>
    <property type="match status" value="2"/>
</dbReference>
<dbReference type="InterPro" id="IPR019734">
    <property type="entry name" value="TPR_rpt"/>
</dbReference>
<proteinExistence type="inferred from homology"/>
<accession>A0A1N6EFM1</accession>
<evidence type="ECO:0000313" key="11">
    <source>
        <dbReference type="EMBL" id="SIN81741.1"/>
    </source>
</evidence>
<keyword evidence="5 11" id="KW-0808">Transferase</keyword>
<sequence>MSTDVDLQIAVVHHRAEQFPEAEQLYRAILKTQPNHPEVNHNLGILVVQLKRPAEGLRFLETAVALCPERRDYWAAYADALVLAGQRERAAQVLESAREHGLVFDAIAAAPEQSGGEPAAEPMDAVANEFIATLETLSAKGLNDSFEQLAQQMVQLLPEHGYGWKTLAYAHLRRGDLAGALLPLTRATSLLPYDDELKRYHRAAAAMEEGLALDAKRDFVNAGKSLQEVLAVYPDHPDANHKLGVIAIRLGQAEAAVPYLERALGSDPNKMQYWANYVDALVQAGQMKAAWMALQMGQQRGLSGPAVDQLIAIMTAMSTTGSYKIRPTQPSTNADTAPAADAAPESGPTPEAASSSAPEAVPDRKELEGYAALYNTGRTDEALIAARGLVKRYPSHGFGWKLLTLILYSLGKYNETMEYMPTALKLWPDDIDLLQASAAIHESRGKHVEAEAALRSLLKLDPNHLEGLRVLSIVLMSLSRVLEAEEVCLKAMQVAPKSALAHCTLGVLYIKLGRLVEASDCFRRAIKLDPDHDLSYNNLAFCYTAREDVTPAEVFAEHIRFGDHFERPLKPHWPQHDNSKDPDRQLRVGFISGDFCHHAVANFIEPLLIHLSKDPSLSLYAYSNTPRRDHVTERICTLFGTWYDLFGQKDDYVTDLIRGDQIDILIDLSGHTANNKLLTLARKPAPVQVCWIGYPGTTGLSAVDYFLADRFWVPSEQFRNQFTEKIVYLPAVAPFLADQMSPPPNLLPAMYKGYVTFGSFNRVDKIRREVISLWSELLHAVPNSRMMIGGMPGDGSRGKFTEWFAEDGIAAERVEYQARASVPVYLQQHHHVDICLDSFPYSGLTTVLHSLWMGVPTLTMPGQTVPGRSGLTAMSHVGLENFIATDKQDYVRRGVALASDVAALAVLRSGLRARCQQSPMFQPQIIAESATRALRVMWRRWCAGLPAESFDVSNV</sequence>
<dbReference type="InterPro" id="IPR029489">
    <property type="entry name" value="OGT/SEC/SPY_C"/>
</dbReference>
<keyword evidence="4" id="KW-0328">Glycosyltransferase</keyword>